<evidence type="ECO:0000256" key="1">
    <source>
        <dbReference type="ARBA" id="ARBA00004722"/>
    </source>
</evidence>
<comment type="catalytic activity">
    <reaction evidence="9">
        <text>xylitol + NAD(+) = D-xylose + NADH + H(+)</text>
        <dbReference type="Rhea" id="RHEA:27441"/>
        <dbReference type="ChEBI" id="CHEBI:15378"/>
        <dbReference type="ChEBI" id="CHEBI:17151"/>
        <dbReference type="ChEBI" id="CHEBI:53455"/>
        <dbReference type="ChEBI" id="CHEBI:57540"/>
        <dbReference type="ChEBI" id="CHEBI:57945"/>
        <dbReference type="EC" id="1.1.1.307"/>
    </reaction>
</comment>
<evidence type="ECO:0000259" key="13">
    <source>
        <dbReference type="Pfam" id="PF00248"/>
    </source>
</evidence>
<dbReference type="PIRSF" id="PIRSF000097">
    <property type="entry name" value="AKR"/>
    <property type="match status" value="1"/>
</dbReference>
<keyword evidence="5" id="KW-0560">Oxidoreductase</keyword>
<evidence type="ECO:0000256" key="11">
    <source>
        <dbReference type="PIRSR" id="PIRSR000097-2"/>
    </source>
</evidence>
<dbReference type="PANTHER" id="PTHR11732">
    <property type="entry name" value="ALDO/KETO REDUCTASE"/>
    <property type="match status" value="1"/>
</dbReference>
<dbReference type="EMBL" id="KV878585">
    <property type="protein sequence ID" value="OJJ59882.1"/>
    <property type="molecule type" value="Genomic_DNA"/>
</dbReference>
<dbReference type="STRING" id="1036612.A0A1L9TKF6"/>
<evidence type="ECO:0000256" key="6">
    <source>
        <dbReference type="ARBA" id="ARBA00023027"/>
    </source>
</evidence>
<evidence type="ECO:0000313" key="15">
    <source>
        <dbReference type="Proteomes" id="UP000184356"/>
    </source>
</evidence>
<organism evidence="14 15">
    <name type="scientific">Aspergillus sydowii CBS 593.65</name>
    <dbReference type="NCBI Taxonomy" id="1036612"/>
    <lineage>
        <taxon>Eukaryota</taxon>
        <taxon>Fungi</taxon>
        <taxon>Dikarya</taxon>
        <taxon>Ascomycota</taxon>
        <taxon>Pezizomycotina</taxon>
        <taxon>Eurotiomycetes</taxon>
        <taxon>Eurotiomycetidae</taxon>
        <taxon>Eurotiales</taxon>
        <taxon>Aspergillaceae</taxon>
        <taxon>Aspergillus</taxon>
        <taxon>Aspergillus subgen. Nidulantes</taxon>
    </lineage>
</organism>
<gene>
    <name evidence="14" type="ORF">ASPSYDRAFT_44277</name>
</gene>
<dbReference type="GO" id="GO:0042732">
    <property type="term" value="P:D-xylose metabolic process"/>
    <property type="evidence" value="ECO:0007669"/>
    <property type="project" value="UniProtKB-KW"/>
</dbReference>
<comment type="pathway">
    <text evidence="1">Carbohydrate metabolism; D-xylose degradation.</text>
</comment>
<evidence type="ECO:0000256" key="2">
    <source>
        <dbReference type="ARBA" id="ARBA00007905"/>
    </source>
</evidence>
<evidence type="ECO:0000256" key="12">
    <source>
        <dbReference type="PIRSR" id="PIRSR000097-3"/>
    </source>
</evidence>
<dbReference type="PROSITE" id="PS00798">
    <property type="entry name" value="ALDOKETO_REDUCTASE_1"/>
    <property type="match status" value="1"/>
</dbReference>
<evidence type="ECO:0000256" key="8">
    <source>
        <dbReference type="ARBA" id="ARBA00047534"/>
    </source>
</evidence>
<proteinExistence type="inferred from homology"/>
<dbReference type="Pfam" id="PF00248">
    <property type="entry name" value="Aldo_ket_red"/>
    <property type="match status" value="1"/>
</dbReference>
<sequence>MSLGRSFKLSSGYSIPAVGLGTWLSKPHEVENAVDAALRAGYRHIDAAACYLNENEVGNGWKKSGVPRDQIFITSKLWNTHHHPKNVEEALNKTLKDLQTDYLDLYLIHWPVAFEHTNETLTPIDPTTKRFRLADVPVADTWKVLEGFVKAGKIRSIGVSNFTIEKLEELLKTAEIHPAVNQIEAHPYLQQPKLTQYSKDKNILTVAYSPLGNNIYNAPRVVDDPTVKEIANRLGKDPAAVLISWAVQRGTAVLPKSVTPSRIGSNFQDFVIPDAEFETLNKLDRNQRYNYPFRWGIDIFGELGAEEAERRAEKHAADQRAAA</sequence>
<dbReference type="GeneID" id="63762896"/>
<comment type="catalytic activity">
    <reaction evidence="8">
        <text>xylitol + NADP(+) = D-xylose + NADPH + H(+)</text>
        <dbReference type="Rhea" id="RHEA:27445"/>
        <dbReference type="ChEBI" id="CHEBI:15378"/>
        <dbReference type="ChEBI" id="CHEBI:17151"/>
        <dbReference type="ChEBI" id="CHEBI:53455"/>
        <dbReference type="ChEBI" id="CHEBI:57783"/>
        <dbReference type="ChEBI" id="CHEBI:58349"/>
        <dbReference type="EC" id="1.1.1.307"/>
    </reaction>
</comment>
<dbReference type="VEuPathDB" id="FungiDB:ASPSYDRAFT_44277"/>
<feature type="active site" description="Proton donor" evidence="10">
    <location>
        <position position="51"/>
    </location>
</feature>
<reference evidence="15" key="1">
    <citation type="journal article" date="2017" name="Genome Biol.">
        <title>Comparative genomics reveals high biological diversity and specific adaptations in the industrially and medically important fungal genus Aspergillus.</title>
        <authorList>
            <person name="de Vries R.P."/>
            <person name="Riley R."/>
            <person name="Wiebenga A."/>
            <person name="Aguilar-Osorio G."/>
            <person name="Amillis S."/>
            <person name="Uchima C.A."/>
            <person name="Anderluh G."/>
            <person name="Asadollahi M."/>
            <person name="Askin M."/>
            <person name="Barry K."/>
            <person name="Battaglia E."/>
            <person name="Bayram O."/>
            <person name="Benocci T."/>
            <person name="Braus-Stromeyer S.A."/>
            <person name="Caldana C."/>
            <person name="Canovas D."/>
            <person name="Cerqueira G.C."/>
            <person name="Chen F."/>
            <person name="Chen W."/>
            <person name="Choi C."/>
            <person name="Clum A."/>
            <person name="Dos Santos R.A."/>
            <person name="Damasio A.R."/>
            <person name="Diallinas G."/>
            <person name="Emri T."/>
            <person name="Fekete E."/>
            <person name="Flipphi M."/>
            <person name="Freyberg S."/>
            <person name="Gallo A."/>
            <person name="Gournas C."/>
            <person name="Habgood R."/>
            <person name="Hainaut M."/>
            <person name="Harispe M.L."/>
            <person name="Henrissat B."/>
            <person name="Hilden K.S."/>
            <person name="Hope R."/>
            <person name="Hossain A."/>
            <person name="Karabika E."/>
            <person name="Karaffa L."/>
            <person name="Karanyi Z."/>
            <person name="Krasevec N."/>
            <person name="Kuo A."/>
            <person name="Kusch H."/>
            <person name="LaButti K."/>
            <person name="Lagendijk E.L."/>
            <person name="Lapidus A."/>
            <person name="Levasseur A."/>
            <person name="Lindquist E."/>
            <person name="Lipzen A."/>
            <person name="Logrieco A.F."/>
            <person name="MacCabe A."/>
            <person name="Maekelae M.R."/>
            <person name="Malavazi I."/>
            <person name="Melin P."/>
            <person name="Meyer V."/>
            <person name="Mielnichuk N."/>
            <person name="Miskei M."/>
            <person name="Molnar A.P."/>
            <person name="Mule G."/>
            <person name="Ngan C.Y."/>
            <person name="Orejas M."/>
            <person name="Orosz E."/>
            <person name="Ouedraogo J.P."/>
            <person name="Overkamp K.M."/>
            <person name="Park H.-S."/>
            <person name="Perrone G."/>
            <person name="Piumi F."/>
            <person name="Punt P.J."/>
            <person name="Ram A.F."/>
            <person name="Ramon A."/>
            <person name="Rauscher S."/>
            <person name="Record E."/>
            <person name="Riano-Pachon D.M."/>
            <person name="Robert V."/>
            <person name="Roehrig J."/>
            <person name="Ruller R."/>
            <person name="Salamov A."/>
            <person name="Salih N.S."/>
            <person name="Samson R.A."/>
            <person name="Sandor E."/>
            <person name="Sanguinetti M."/>
            <person name="Schuetze T."/>
            <person name="Sepcic K."/>
            <person name="Shelest E."/>
            <person name="Sherlock G."/>
            <person name="Sophianopoulou V."/>
            <person name="Squina F.M."/>
            <person name="Sun H."/>
            <person name="Susca A."/>
            <person name="Todd R.B."/>
            <person name="Tsang A."/>
            <person name="Unkles S.E."/>
            <person name="van de Wiele N."/>
            <person name="van Rossen-Uffink D."/>
            <person name="Oliveira J.V."/>
            <person name="Vesth T.C."/>
            <person name="Visser J."/>
            <person name="Yu J.-H."/>
            <person name="Zhou M."/>
            <person name="Andersen M.R."/>
            <person name="Archer D.B."/>
            <person name="Baker S.E."/>
            <person name="Benoit I."/>
            <person name="Brakhage A.A."/>
            <person name="Braus G.H."/>
            <person name="Fischer R."/>
            <person name="Frisvad J.C."/>
            <person name="Goldman G.H."/>
            <person name="Houbraken J."/>
            <person name="Oakley B."/>
            <person name="Pocsi I."/>
            <person name="Scazzocchio C."/>
            <person name="Seiboth B."/>
            <person name="vanKuyk P.A."/>
            <person name="Wortman J."/>
            <person name="Dyer P.S."/>
            <person name="Grigoriev I.V."/>
        </authorList>
    </citation>
    <scope>NUCLEOTIDE SEQUENCE [LARGE SCALE GENOMIC DNA]</scope>
    <source>
        <strain evidence="15">CBS 593.65</strain>
    </source>
</reference>
<dbReference type="FunFam" id="3.20.20.100:FF:000007">
    <property type="entry name" value="NAD(P)H-dependent D-xylose reductase xyl1"/>
    <property type="match status" value="1"/>
</dbReference>
<accession>A0A1L9TKF6</accession>
<comment type="similarity">
    <text evidence="2">Belongs to the aldo/keto reductase family.</text>
</comment>
<evidence type="ECO:0000313" key="14">
    <source>
        <dbReference type="EMBL" id="OJJ59882.1"/>
    </source>
</evidence>
<dbReference type="InterPro" id="IPR036812">
    <property type="entry name" value="NAD(P)_OxRdtase_dom_sf"/>
</dbReference>
<keyword evidence="4" id="KW-0859">Xylose metabolism</keyword>
<dbReference type="PROSITE" id="PS00062">
    <property type="entry name" value="ALDOKETO_REDUCTASE_2"/>
    <property type="match status" value="1"/>
</dbReference>
<dbReference type="GO" id="GO:0016491">
    <property type="term" value="F:oxidoreductase activity"/>
    <property type="evidence" value="ECO:0007669"/>
    <property type="project" value="UniProtKB-KW"/>
</dbReference>
<name>A0A1L9TKF6_9EURO</name>
<dbReference type="InterPro" id="IPR020471">
    <property type="entry name" value="AKR"/>
</dbReference>
<dbReference type="InterPro" id="IPR023210">
    <property type="entry name" value="NADP_OxRdtase_dom"/>
</dbReference>
<dbReference type="AlphaFoldDB" id="A0A1L9TKF6"/>
<dbReference type="OrthoDB" id="416253at2759"/>
<feature type="site" description="Lowers pKa of active site Tyr" evidence="12">
    <location>
        <position position="76"/>
    </location>
</feature>
<evidence type="ECO:0000256" key="7">
    <source>
        <dbReference type="ARBA" id="ARBA00025065"/>
    </source>
</evidence>
<protein>
    <recommendedName>
        <fullName evidence="3">D-xylose reductase [NAD(P)H]</fullName>
        <ecNumber evidence="3">1.1.1.307</ecNumber>
    </recommendedName>
</protein>
<keyword evidence="4" id="KW-0119">Carbohydrate metabolism</keyword>
<dbReference type="Proteomes" id="UP000184356">
    <property type="component" value="Unassembled WGS sequence"/>
</dbReference>
<comment type="function">
    <text evidence="7">Catalyzes the initial reaction in the xylose utilization pathway by reducing D-xylose into xylitol. Xylose is a major component of hemicelluloses such as xylan. Most fungi utilize D-xylose via three enzymatic reactions, xylose reductase (XR), xylitol dehydrogenase (XDH), and xylulokinase, to form xylulose 5-phosphate, which enters pentose phosphate pathway.</text>
</comment>
<keyword evidence="6" id="KW-0520">NAD</keyword>
<evidence type="ECO:0000256" key="5">
    <source>
        <dbReference type="ARBA" id="ARBA00023002"/>
    </source>
</evidence>
<evidence type="ECO:0000256" key="10">
    <source>
        <dbReference type="PIRSR" id="PIRSR000097-1"/>
    </source>
</evidence>
<dbReference type="Gene3D" id="3.20.20.100">
    <property type="entry name" value="NADP-dependent oxidoreductase domain"/>
    <property type="match status" value="1"/>
</dbReference>
<dbReference type="EC" id="1.1.1.307" evidence="3"/>
<dbReference type="InterPro" id="IPR018170">
    <property type="entry name" value="Aldo/ket_reductase_CS"/>
</dbReference>
<feature type="domain" description="NADP-dependent oxidoreductase" evidence="13">
    <location>
        <begin position="18"/>
        <end position="284"/>
    </location>
</feature>
<evidence type="ECO:0000256" key="3">
    <source>
        <dbReference type="ARBA" id="ARBA00012845"/>
    </source>
</evidence>
<evidence type="ECO:0000256" key="4">
    <source>
        <dbReference type="ARBA" id="ARBA00022629"/>
    </source>
</evidence>
<keyword evidence="15" id="KW-1185">Reference proteome</keyword>
<feature type="binding site" evidence="11">
    <location>
        <position position="109"/>
    </location>
    <ligand>
        <name>substrate</name>
    </ligand>
</feature>
<dbReference type="RefSeq" id="XP_040703688.1">
    <property type="nucleotide sequence ID" value="XM_040846823.1"/>
</dbReference>
<dbReference type="SUPFAM" id="SSF51430">
    <property type="entry name" value="NAD(P)-linked oxidoreductase"/>
    <property type="match status" value="1"/>
</dbReference>
<dbReference type="PRINTS" id="PR00069">
    <property type="entry name" value="ALDKETRDTASE"/>
</dbReference>
<evidence type="ECO:0000256" key="9">
    <source>
        <dbReference type="ARBA" id="ARBA00049485"/>
    </source>
</evidence>